<gene>
    <name evidence="3" type="ORF">Fot_31950</name>
</gene>
<dbReference type="Pfam" id="PF23163">
    <property type="entry name" value="CSD_RNase_II"/>
    <property type="match status" value="1"/>
</dbReference>
<reference evidence="4" key="1">
    <citation type="submission" date="2024-07" db="EMBL/GenBank/DDBJ databases">
        <title>Two chromosome-level genome assemblies of Korean endemic species Abeliophyllum distichum and Forsythia ovata (Oleaceae).</title>
        <authorList>
            <person name="Jang H."/>
        </authorList>
    </citation>
    <scope>NUCLEOTIDE SEQUENCE [LARGE SCALE GENOMIC DNA]</scope>
</reference>
<dbReference type="EMBL" id="JBFOLJ010000009">
    <property type="protein sequence ID" value="KAL2508303.1"/>
    <property type="molecule type" value="Genomic_DNA"/>
</dbReference>
<sequence length="179" mass="20707">MSMYIFLRWLTSSSECPRLELKSNEELLENKSGKQMLQKGLLLELKKDSEKVLLAVAQKPDGKKNLMVSDQNGAMTSIKPQQITFIVPGVENFDYTETSDFVQRAQSNLDPTLLEFVWIELLEKNKSIRVEELAEIDELLRRKHAKEADEKELKRVCKVTKICQENAITFKIRKISMED</sequence>
<evidence type="ECO:0000259" key="2">
    <source>
        <dbReference type="Pfam" id="PF25255"/>
    </source>
</evidence>
<dbReference type="AlphaFoldDB" id="A0ABD1T6D9"/>
<dbReference type="InterPro" id="IPR056403">
    <property type="entry name" value="RNase_II_barrel"/>
</dbReference>
<evidence type="ECO:0000313" key="3">
    <source>
        <dbReference type="EMBL" id="KAL2508303.1"/>
    </source>
</evidence>
<keyword evidence="4" id="KW-1185">Reference proteome</keyword>
<proteinExistence type="predicted"/>
<evidence type="ECO:0000259" key="1">
    <source>
        <dbReference type="Pfam" id="PF23163"/>
    </source>
</evidence>
<name>A0ABD1T6D9_9LAMI</name>
<protein>
    <submittedName>
        <fullName evidence="3">Ribonuclease II</fullName>
    </submittedName>
</protein>
<organism evidence="3 4">
    <name type="scientific">Forsythia ovata</name>
    <dbReference type="NCBI Taxonomy" id="205694"/>
    <lineage>
        <taxon>Eukaryota</taxon>
        <taxon>Viridiplantae</taxon>
        <taxon>Streptophyta</taxon>
        <taxon>Embryophyta</taxon>
        <taxon>Tracheophyta</taxon>
        <taxon>Spermatophyta</taxon>
        <taxon>Magnoliopsida</taxon>
        <taxon>eudicotyledons</taxon>
        <taxon>Gunneridae</taxon>
        <taxon>Pentapetalae</taxon>
        <taxon>asterids</taxon>
        <taxon>lamiids</taxon>
        <taxon>Lamiales</taxon>
        <taxon>Oleaceae</taxon>
        <taxon>Forsythieae</taxon>
        <taxon>Forsythia</taxon>
    </lineage>
</organism>
<evidence type="ECO:0000313" key="4">
    <source>
        <dbReference type="Proteomes" id="UP001604277"/>
    </source>
</evidence>
<dbReference type="Proteomes" id="UP001604277">
    <property type="component" value="Unassembled WGS sequence"/>
</dbReference>
<accession>A0ABD1T6D9</accession>
<feature type="domain" description="Ribonuclease II-like barrel" evidence="1">
    <location>
        <begin position="37"/>
        <end position="97"/>
    </location>
</feature>
<feature type="domain" description="Ribonuclease II winged helix" evidence="2">
    <location>
        <begin position="100"/>
        <end position="136"/>
    </location>
</feature>
<comment type="caution">
    <text evidence="3">The sequence shown here is derived from an EMBL/GenBank/DDBJ whole genome shotgun (WGS) entry which is preliminary data.</text>
</comment>
<dbReference type="Pfam" id="PF25255">
    <property type="entry name" value="WHD_RNase_II"/>
    <property type="match status" value="1"/>
</dbReference>
<dbReference type="InterPro" id="IPR057324">
    <property type="entry name" value="WH_RNase_II"/>
</dbReference>